<accession>A0A261F1J3</accession>
<reference evidence="1 2" key="1">
    <citation type="journal article" date="2017" name="BMC Genomics">
        <title>Comparative genomic and phylogenomic analyses of the Bifidobacteriaceae family.</title>
        <authorList>
            <person name="Lugli G.A."/>
            <person name="Milani C."/>
            <person name="Turroni F."/>
            <person name="Duranti S."/>
            <person name="Mancabelli L."/>
            <person name="Mangifesta M."/>
            <person name="Ferrario C."/>
            <person name="Modesto M."/>
            <person name="Mattarelli P."/>
            <person name="Jiri K."/>
            <person name="van Sinderen D."/>
            <person name="Ventura M."/>
        </authorList>
    </citation>
    <scope>NUCLEOTIDE SEQUENCE [LARGE SCALE GENOMIC DNA]</scope>
    <source>
        <strain evidence="1 2">DSM 24744</strain>
    </source>
</reference>
<evidence type="ECO:0000313" key="1">
    <source>
        <dbReference type="EMBL" id="OZG52796.1"/>
    </source>
</evidence>
<gene>
    <name evidence="1" type="ORF">PSSU_0414</name>
</gene>
<keyword evidence="2" id="KW-1185">Reference proteome</keyword>
<dbReference type="Proteomes" id="UP000216454">
    <property type="component" value="Unassembled WGS sequence"/>
</dbReference>
<evidence type="ECO:0000313" key="2">
    <source>
        <dbReference type="Proteomes" id="UP000216454"/>
    </source>
</evidence>
<protein>
    <submittedName>
        <fullName evidence="1">Uncharacterized protein</fullName>
    </submittedName>
</protein>
<proteinExistence type="predicted"/>
<organism evidence="1 2">
    <name type="scientific">Pseudoscardovia suis</name>
    <dbReference type="NCBI Taxonomy" id="987063"/>
    <lineage>
        <taxon>Bacteria</taxon>
        <taxon>Bacillati</taxon>
        <taxon>Actinomycetota</taxon>
        <taxon>Actinomycetes</taxon>
        <taxon>Bifidobacteriales</taxon>
        <taxon>Bifidobacteriaceae</taxon>
        <taxon>Pseudoscardovia</taxon>
    </lineage>
</organism>
<name>A0A261F1J3_9BIFI</name>
<dbReference type="EMBL" id="MWWQ01000005">
    <property type="protein sequence ID" value="OZG52796.1"/>
    <property type="molecule type" value="Genomic_DNA"/>
</dbReference>
<comment type="caution">
    <text evidence="1">The sequence shown here is derived from an EMBL/GenBank/DDBJ whole genome shotgun (WGS) entry which is preliminary data.</text>
</comment>
<dbReference type="InterPro" id="IPR010982">
    <property type="entry name" value="Lambda_DNA-bd_dom_sf"/>
</dbReference>
<dbReference type="SUPFAM" id="SSF47413">
    <property type="entry name" value="lambda repressor-like DNA-binding domains"/>
    <property type="match status" value="1"/>
</dbReference>
<dbReference type="AlphaFoldDB" id="A0A261F1J3"/>
<sequence length="132" mass="14691">MSQLSNMQNRPMAVKARTWTKVDYDVSAILTQCKEESGLSYRDIEARTGINYVRVRDICLAQHGTPTLAEYLAICDGFRLDPVNTLRSILADTPLLDDEQASDDAPLTADEIMTLAANTDPNRDTEAETPRD</sequence>
<dbReference type="GO" id="GO:0003677">
    <property type="term" value="F:DNA binding"/>
    <property type="evidence" value="ECO:0007669"/>
    <property type="project" value="InterPro"/>
</dbReference>